<organism evidence="5 6">
    <name type="scientific">Nephila pilipes</name>
    <name type="common">Giant wood spider</name>
    <name type="synonym">Nephila maculata</name>
    <dbReference type="NCBI Taxonomy" id="299642"/>
    <lineage>
        <taxon>Eukaryota</taxon>
        <taxon>Metazoa</taxon>
        <taxon>Ecdysozoa</taxon>
        <taxon>Arthropoda</taxon>
        <taxon>Chelicerata</taxon>
        <taxon>Arachnida</taxon>
        <taxon>Araneae</taxon>
        <taxon>Araneomorphae</taxon>
        <taxon>Entelegynae</taxon>
        <taxon>Araneoidea</taxon>
        <taxon>Nephilidae</taxon>
        <taxon>Nephila</taxon>
    </lineage>
</organism>
<dbReference type="PROSITE" id="PS00028">
    <property type="entry name" value="ZINC_FINGER_C2H2_1"/>
    <property type="match status" value="2"/>
</dbReference>
<dbReference type="SMART" id="SM00355">
    <property type="entry name" value="ZnF_C2H2"/>
    <property type="match status" value="6"/>
</dbReference>
<comment type="caution">
    <text evidence="5">The sequence shown here is derived from an EMBL/GenBank/DDBJ whole genome shotgun (WGS) entry which is preliminary data.</text>
</comment>
<feature type="domain" description="Reverse transcriptase" evidence="4">
    <location>
        <begin position="1165"/>
        <end position="1341"/>
    </location>
</feature>
<keyword evidence="6" id="KW-1185">Reference proteome</keyword>
<dbReference type="GO" id="GO:0008270">
    <property type="term" value="F:zinc ion binding"/>
    <property type="evidence" value="ECO:0007669"/>
    <property type="project" value="UniProtKB-KW"/>
</dbReference>
<reference evidence="5" key="1">
    <citation type="submission" date="2020-08" db="EMBL/GenBank/DDBJ databases">
        <title>Multicomponent nature underlies the extraordinary mechanical properties of spider dragline silk.</title>
        <authorList>
            <person name="Kono N."/>
            <person name="Nakamura H."/>
            <person name="Mori M."/>
            <person name="Yoshida Y."/>
            <person name="Ohtoshi R."/>
            <person name="Malay A.D."/>
            <person name="Moran D.A.P."/>
            <person name="Tomita M."/>
            <person name="Numata K."/>
            <person name="Arakawa K."/>
        </authorList>
    </citation>
    <scope>NUCLEOTIDE SEQUENCE</scope>
</reference>
<dbReference type="InterPro" id="IPR000477">
    <property type="entry name" value="RT_dom"/>
</dbReference>
<dbReference type="CDD" id="cd01650">
    <property type="entry name" value="RT_nLTR_like"/>
    <property type="match status" value="1"/>
</dbReference>
<feature type="region of interest" description="Disordered" evidence="2">
    <location>
        <begin position="1"/>
        <end position="27"/>
    </location>
</feature>
<gene>
    <name evidence="5" type="ORF">NPIL_470821</name>
</gene>
<evidence type="ECO:0000259" key="4">
    <source>
        <dbReference type="PROSITE" id="PS50878"/>
    </source>
</evidence>
<evidence type="ECO:0000256" key="1">
    <source>
        <dbReference type="PROSITE-ProRule" id="PRU00042"/>
    </source>
</evidence>
<accession>A0A8X6MEG7</accession>
<dbReference type="PROSITE" id="PS50157">
    <property type="entry name" value="ZINC_FINGER_C2H2_2"/>
    <property type="match status" value="1"/>
</dbReference>
<feature type="region of interest" description="Disordered" evidence="2">
    <location>
        <begin position="216"/>
        <end position="237"/>
    </location>
</feature>
<evidence type="ECO:0000313" key="6">
    <source>
        <dbReference type="Proteomes" id="UP000887013"/>
    </source>
</evidence>
<dbReference type="Pfam" id="PF00078">
    <property type="entry name" value="RVT_1"/>
    <property type="match status" value="1"/>
</dbReference>
<proteinExistence type="predicted"/>
<keyword evidence="1" id="KW-0479">Metal-binding</keyword>
<dbReference type="OrthoDB" id="6745526at2759"/>
<dbReference type="GO" id="GO:0071897">
    <property type="term" value="P:DNA biosynthetic process"/>
    <property type="evidence" value="ECO:0007669"/>
    <property type="project" value="UniProtKB-ARBA"/>
</dbReference>
<feature type="compositionally biased region" description="Polar residues" evidence="2">
    <location>
        <begin position="443"/>
        <end position="454"/>
    </location>
</feature>
<dbReference type="Proteomes" id="UP000887013">
    <property type="component" value="Unassembled WGS sequence"/>
</dbReference>
<name>A0A8X6MEG7_NEPPI</name>
<feature type="region of interest" description="Disordered" evidence="2">
    <location>
        <begin position="701"/>
        <end position="721"/>
    </location>
</feature>
<evidence type="ECO:0000259" key="3">
    <source>
        <dbReference type="PROSITE" id="PS50157"/>
    </source>
</evidence>
<protein>
    <submittedName>
        <fullName evidence="5">Transposon TX1 uncharacterized 149 kDa protein</fullName>
    </submittedName>
</protein>
<feature type="region of interest" description="Disordered" evidence="2">
    <location>
        <begin position="907"/>
        <end position="982"/>
    </location>
</feature>
<dbReference type="PANTHER" id="PTHR19446">
    <property type="entry name" value="REVERSE TRANSCRIPTASES"/>
    <property type="match status" value="1"/>
</dbReference>
<keyword evidence="1" id="KW-0862">Zinc</keyword>
<dbReference type="SUPFAM" id="SSF56672">
    <property type="entry name" value="DNA/RNA polymerases"/>
    <property type="match status" value="1"/>
</dbReference>
<feature type="compositionally biased region" description="Basic residues" evidence="2">
    <location>
        <begin position="426"/>
        <end position="439"/>
    </location>
</feature>
<feature type="region of interest" description="Disordered" evidence="2">
    <location>
        <begin position="420"/>
        <end position="457"/>
    </location>
</feature>
<dbReference type="InterPro" id="IPR013087">
    <property type="entry name" value="Znf_C2H2_type"/>
</dbReference>
<evidence type="ECO:0000256" key="2">
    <source>
        <dbReference type="SAM" id="MobiDB-lite"/>
    </source>
</evidence>
<feature type="non-terminal residue" evidence="5">
    <location>
        <position position="1"/>
    </location>
</feature>
<dbReference type="EMBL" id="BMAW01044738">
    <property type="protein sequence ID" value="GFS46167.1"/>
    <property type="molecule type" value="Genomic_DNA"/>
</dbReference>
<sequence>MSDLTFNDKVSSARSDTSNSAKNKNSGTPIALRTRLCSQLSYESAAQLGQCKLCPATFSTPQRLRIHVLNHKPHAKRKKALLAIDISCGLPKSVSSSSQLITSQPSDFQKTLTTTPTTSTMSQPIPVCLFPETPSISCSSILPASDKEITASENFPTKNYDSADNLSPLALNSSPEPGIRDMLMEIISSVTSIIDRSSNISEQISIQTSTLITTEQSPGVAYSTPINPSAPKTALNPPLSPVPQSPIVNTIDVELPVPQAISDPPCSPNHSPICTSTNSELLVSTELLPSAFPSMKKLDSVPPVPEDHTHGGIIQLTSLESDLALSTDSEKSLEKSPNVLELILSQSSLTLDLDDDLPAIKASPVPSVNRELQDSILAEKESYPNTSTTQNMSTTTYRQAIMKKFCKICNKHITEDMEIHINSHPPSKKRSKARAVIRKLKSESTPPNDHQPTVRSDLEKTFREKFPDLPAPTTGPPTITSFPKRDYSLIVKKGLFRCEFCEKAFVTKIGIDSHYAKIHDIKPQRITPRLFPGGRTDICHFCCHSPKGDQTLADHYRHAHNLEVHSDRPYTTSTTIDVSPTNFTSTLPKQRDLVANSSSIIVTPSSTPNIKIDQLTINADIHSPPSSRSEDLSFRTCSECGFVAQKISGLKLHYFKNHKIRKIPKKKPTPPAIEEIETLPECSSIPQESEKSTVNLPIQQFQTKKQEKPEKSTENPPVQEFRTKQQVSFSKVFYNKSQQSAPIIKNNESREFYNSSYNNHKSFDPPIESQFDSTEIQVPTTFIDRHNHPQYPYVSLTNNILKYCFPVPLKINCPYPNCSSSFGTKAWYLTNSSIKKHLNIFHRTPPNSVEFHCFFCKKKISKNPSKHICLKGKLVIPNAMFLDDSEWTCSTCNDFSTNSELAKRNHLASHKREQIRSQGTPLIIPESSAQLKRRKRNKVAPLAEGTPGDTRIAPPIVSINQDTMGNCQQDNNALPSDDEDENLSPKIDLPVPSVLSSFLDPLDALIEVDDVSNALETFENLMNGITTAVQDFFHLSPKRSSGNKNITNRKVFDPMNAQEVQKLYKWNRRRCVRHIACPVSNRCPITKTSLHDHFLKTWGAPNQDYILQPGKCHERPPILDSLAPEFVLSCLQTCENSAPGFDQISYRQWREVDSRCLALSKIFNICLKFKDIPKAWKISNCVLIHKKDDLDLIDNWRPIALSNTIYKLFMKCLTRKLQDWCEFNQVLSSAQKGFTPHDGVIEHNFLLAQSLELAKRNKTEIFLAFLDISNAFGSIPHEVIFKVMEREGVDAEFSTMIENIYLGSSTCVLTEEGPTEPIPILRGVKQGCPLSGVLFNLAINH</sequence>
<dbReference type="InterPro" id="IPR043502">
    <property type="entry name" value="DNA/RNA_pol_sf"/>
</dbReference>
<keyword evidence="1" id="KW-0863">Zinc-finger</keyword>
<feature type="domain" description="C2H2-type" evidence="3">
    <location>
        <begin position="496"/>
        <end position="519"/>
    </location>
</feature>
<evidence type="ECO:0000313" key="5">
    <source>
        <dbReference type="EMBL" id="GFS46167.1"/>
    </source>
</evidence>
<dbReference type="PROSITE" id="PS50878">
    <property type="entry name" value="RT_POL"/>
    <property type="match status" value="1"/>
</dbReference>
<feature type="compositionally biased region" description="Basic and acidic residues" evidence="2">
    <location>
        <begin position="704"/>
        <end position="713"/>
    </location>
</feature>
<feature type="compositionally biased region" description="Polar residues" evidence="2">
    <location>
        <begin position="958"/>
        <end position="974"/>
    </location>
</feature>